<dbReference type="EMBL" id="JBBWWQ010000021">
    <property type="protein sequence ID" value="KAK8914315.1"/>
    <property type="molecule type" value="Genomic_DNA"/>
</dbReference>
<name>A0AAP0FUB2_9ASPA</name>
<dbReference type="GO" id="GO:0030674">
    <property type="term" value="F:protein-macromolecule adaptor activity"/>
    <property type="evidence" value="ECO:0007669"/>
    <property type="project" value="TreeGrafter"/>
</dbReference>
<dbReference type="GO" id="GO:0000793">
    <property type="term" value="C:condensed chromosome"/>
    <property type="evidence" value="ECO:0007669"/>
    <property type="project" value="TreeGrafter"/>
</dbReference>
<dbReference type="Proteomes" id="UP001418222">
    <property type="component" value="Unassembled WGS sequence"/>
</dbReference>
<sequence length="137" mass="15573">MRVKRLPSTSKHFGTFSGSEVCISVGEQNIDGFVAWVVQFIQKMLVLKSQDILADLSIEHMDNQGSKHEYLLPKTEEPFPVPASLPVSNIESMRSGLESYIMKHGGSMKIACSTRRYEGWSRACKQLRDCYKRRPSF</sequence>
<gene>
    <name evidence="1" type="ORF">KSP39_PZI023619</name>
</gene>
<reference evidence="1 2" key="1">
    <citation type="journal article" date="2022" name="Nat. Plants">
        <title>Genomes of leafy and leafless Platanthera orchids illuminate the evolution of mycoheterotrophy.</title>
        <authorList>
            <person name="Li M.H."/>
            <person name="Liu K.W."/>
            <person name="Li Z."/>
            <person name="Lu H.C."/>
            <person name="Ye Q.L."/>
            <person name="Zhang D."/>
            <person name="Wang J.Y."/>
            <person name="Li Y.F."/>
            <person name="Zhong Z.M."/>
            <person name="Liu X."/>
            <person name="Yu X."/>
            <person name="Liu D.K."/>
            <person name="Tu X.D."/>
            <person name="Liu B."/>
            <person name="Hao Y."/>
            <person name="Liao X.Y."/>
            <person name="Jiang Y.T."/>
            <person name="Sun W.H."/>
            <person name="Chen J."/>
            <person name="Chen Y.Q."/>
            <person name="Ai Y."/>
            <person name="Zhai J.W."/>
            <person name="Wu S.S."/>
            <person name="Zhou Z."/>
            <person name="Hsiao Y.Y."/>
            <person name="Wu W.L."/>
            <person name="Chen Y.Y."/>
            <person name="Lin Y.F."/>
            <person name="Hsu J.L."/>
            <person name="Li C.Y."/>
            <person name="Wang Z.W."/>
            <person name="Zhao X."/>
            <person name="Zhong W.Y."/>
            <person name="Ma X.K."/>
            <person name="Ma L."/>
            <person name="Huang J."/>
            <person name="Chen G.Z."/>
            <person name="Huang M.Z."/>
            <person name="Huang L."/>
            <person name="Peng D.H."/>
            <person name="Luo Y.B."/>
            <person name="Zou S.Q."/>
            <person name="Chen S.P."/>
            <person name="Lan S."/>
            <person name="Tsai W.C."/>
            <person name="Van de Peer Y."/>
            <person name="Liu Z.J."/>
        </authorList>
    </citation>
    <scope>NUCLEOTIDE SEQUENCE [LARGE SCALE GENOMIC DNA]</scope>
    <source>
        <strain evidence="1">Lor287</strain>
    </source>
</reference>
<accession>A0AAP0FUB2</accession>
<dbReference type="PANTHER" id="PTHR36722">
    <property type="entry name" value="TYPE 2 DNA TOPOISOMERASE 6 SUBUNIT B-LIKE"/>
    <property type="match status" value="1"/>
</dbReference>
<organism evidence="1 2">
    <name type="scientific">Platanthera zijinensis</name>
    <dbReference type="NCBI Taxonomy" id="2320716"/>
    <lineage>
        <taxon>Eukaryota</taxon>
        <taxon>Viridiplantae</taxon>
        <taxon>Streptophyta</taxon>
        <taxon>Embryophyta</taxon>
        <taxon>Tracheophyta</taxon>
        <taxon>Spermatophyta</taxon>
        <taxon>Magnoliopsida</taxon>
        <taxon>Liliopsida</taxon>
        <taxon>Asparagales</taxon>
        <taxon>Orchidaceae</taxon>
        <taxon>Orchidoideae</taxon>
        <taxon>Orchideae</taxon>
        <taxon>Orchidinae</taxon>
        <taxon>Platanthera</taxon>
    </lineage>
</organism>
<dbReference type="GO" id="GO:0042138">
    <property type="term" value="P:meiotic DNA double-strand break formation"/>
    <property type="evidence" value="ECO:0007669"/>
    <property type="project" value="InterPro"/>
</dbReference>
<evidence type="ECO:0000313" key="1">
    <source>
        <dbReference type="EMBL" id="KAK8914315.1"/>
    </source>
</evidence>
<dbReference type="PANTHER" id="PTHR36722:SF1">
    <property type="entry name" value="TYPE 2 DNA TOPOISOMERASE 6 SUBUNIT B-LIKE"/>
    <property type="match status" value="1"/>
</dbReference>
<protein>
    <submittedName>
        <fullName evidence="1">Uncharacterized protein</fullName>
    </submittedName>
</protein>
<keyword evidence="2" id="KW-1185">Reference proteome</keyword>
<evidence type="ECO:0000313" key="2">
    <source>
        <dbReference type="Proteomes" id="UP001418222"/>
    </source>
</evidence>
<dbReference type="InterPro" id="IPR034566">
    <property type="entry name" value="MTOPVIB_plant"/>
</dbReference>
<comment type="caution">
    <text evidence="1">The sequence shown here is derived from an EMBL/GenBank/DDBJ whole genome shotgun (WGS) entry which is preliminary data.</text>
</comment>
<dbReference type="AlphaFoldDB" id="A0AAP0FUB2"/>
<proteinExistence type="predicted"/>
<dbReference type="GO" id="GO:0007131">
    <property type="term" value="P:reciprocal meiotic recombination"/>
    <property type="evidence" value="ECO:0007669"/>
    <property type="project" value="TreeGrafter"/>
</dbReference>